<dbReference type="AlphaFoldDB" id="A0A0W8E9X5"/>
<reference evidence="4" key="1">
    <citation type="journal article" date="2015" name="Proc. Natl. Acad. Sci. U.S.A.">
        <title>Networks of energetic and metabolic interactions define dynamics in microbial communities.</title>
        <authorList>
            <person name="Embree M."/>
            <person name="Liu J.K."/>
            <person name="Al-Bassam M.M."/>
            <person name="Zengler K."/>
        </authorList>
    </citation>
    <scope>NUCLEOTIDE SEQUENCE</scope>
</reference>
<name>A0A0W8E9X5_9ZZZZ</name>
<evidence type="ECO:0000259" key="3">
    <source>
        <dbReference type="Pfam" id="PF01478"/>
    </source>
</evidence>
<keyword evidence="2 4" id="KW-0812">Transmembrane</keyword>
<dbReference type="Pfam" id="PF01478">
    <property type="entry name" value="Peptidase_A24"/>
    <property type="match status" value="1"/>
</dbReference>
<gene>
    <name evidence="4" type="ORF">ASZ90_017306</name>
</gene>
<dbReference type="PANTHER" id="PTHR30487">
    <property type="entry name" value="TYPE 4 PREPILIN-LIKE PROTEINS LEADER PEPTIDE-PROCESSING ENZYME"/>
    <property type="match status" value="1"/>
</dbReference>
<dbReference type="InterPro" id="IPR000045">
    <property type="entry name" value="Prepilin_IV_endopep_pep"/>
</dbReference>
<accession>A0A0W8E9X5</accession>
<dbReference type="GO" id="GO:0006465">
    <property type="term" value="P:signal peptide processing"/>
    <property type="evidence" value="ECO:0007669"/>
    <property type="project" value="TreeGrafter"/>
</dbReference>
<proteinExistence type="inferred from homology"/>
<evidence type="ECO:0000256" key="2">
    <source>
        <dbReference type="SAM" id="Phobius"/>
    </source>
</evidence>
<evidence type="ECO:0000313" key="4">
    <source>
        <dbReference type="EMBL" id="KUG05233.1"/>
    </source>
</evidence>
<dbReference type="Gene3D" id="1.20.120.1220">
    <property type="match status" value="1"/>
</dbReference>
<organism evidence="4">
    <name type="scientific">hydrocarbon metagenome</name>
    <dbReference type="NCBI Taxonomy" id="938273"/>
    <lineage>
        <taxon>unclassified sequences</taxon>
        <taxon>metagenomes</taxon>
        <taxon>ecological metagenomes</taxon>
    </lineage>
</organism>
<feature type="transmembrane region" description="Helical" evidence="2">
    <location>
        <begin position="149"/>
        <end position="169"/>
    </location>
</feature>
<dbReference type="PANTHER" id="PTHR30487:SF0">
    <property type="entry name" value="PREPILIN LEADER PEPTIDASE_N-METHYLTRANSFERASE-RELATED"/>
    <property type="match status" value="1"/>
</dbReference>
<keyword evidence="2" id="KW-0472">Membrane</keyword>
<comment type="similarity">
    <text evidence="1">Belongs to the peptidase A24 family.</text>
</comment>
<feature type="domain" description="Prepilin type IV endopeptidase peptidase" evidence="3">
    <location>
        <begin position="13"/>
        <end position="106"/>
    </location>
</feature>
<evidence type="ECO:0000256" key="1">
    <source>
        <dbReference type="ARBA" id="ARBA00005801"/>
    </source>
</evidence>
<keyword evidence="2" id="KW-1133">Transmembrane helix</keyword>
<dbReference type="GO" id="GO:0004190">
    <property type="term" value="F:aspartic-type endopeptidase activity"/>
    <property type="evidence" value="ECO:0007669"/>
    <property type="project" value="InterPro"/>
</dbReference>
<dbReference type="InterPro" id="IPR050882">
    <property type="entry name" value="Prepilin_peptidase/N-MTase"/>
</dbReference>
<feature type="transmembrane region" description="Helical" evidence="2">
    <location>
        <begin position="24"/>
        <end position="43"/>
    </location>
</feature>
<sequence>MEALFIGCLLPSLSVIYTDLRYRKIYNWLTVPLFLTGIGYALYTNTIIDALAGSAFAFVVFIICGLMAGIGGGDIKFATGLGAWFGFINILYVTLIGCLLGAVWGIYNLYRLGILMPRLKVLFTGIWLKAIYGAKGVIILPQLPDDDTIPAEAVPFGVPLVIAAWIVAIW</sequence>
<feature type="transmembrane region" description="Helical" evidence="2">
    <location>
        <begin position="121"/>
        <end position="143"/>
    </location>
</feature>
<dbReference type="EMBL" id="LNQE01001822">
    <property type="protein sequence ID" value="KUG05233.1"/>
    <property type="molecule type" value="Genomic_DNA"/>
</dbReference>
<dbReference type="GO" id="GO:0005886">
    <property type="term" value="C:plasma membrane"/>
    <property type="evidence" value="ECO:0007669"/>
    <property type="project" value="TreeGrafter"/>
</dbReference>
<feature type="transmembrane region" description="Helical" evidence="2">
    <location>
        <begin position="50"/>
        <end position="71"/>
    </location>
</feature>
<feature type="transmembrane region" description="Helical" evidence="2">
    <location>
        <begin position="83"/>
        <end position="109"/>
    </location>
</feature>
<protein>
    <submittedName>
        <fullName evidence="4">Putative prepilin peptidase transmembrane protein</fullName>
    </submittedName>
</protein>
<comment type="caution">
    <text evidence="4">The sequence shown here is derived from an EMBL/GenBank/DDBJ whole genome shotgun (WGS) entry which is preliminary data.</text>
</comment>